<dbReference type="Proteomes" id="UP000649604">
    <property type="component" value="Unassembled WGS sequence"/>
</dbReference>
<accession>A0A9D5JT40</accession>
<reference evidence="3" key="1">
    <citation type="submission" date="2019-11" db="EMBL/GenBank/DDBJ databases">
        <title>Microbial mats filling the niche in hypersaline microbial mats.</title>
        <authorList>
            <person name="Wong H.L."/>
            <person name="Macleod F.I."/>
            <person name="White R.A. III"/>
            <person name="Burns B.P."/>
        </authorList>
    </citation>
    <scope>NUCLEOTIDE SEQUENCE</scope>
    <source>
        <strain evidence="3">Rbin_158</strain>
    </source>
</reference>
<comment type="caution">
    <text evidence="3">The sequence shown here is derived from an EMBL/GenBank/DDBJ whole genome shotgun (WGS) entry which is preliminary data.</text>
</comment>
<evidence type="ECO:0000313" key="3">
    <source>
        <dbReference type="EMBL" id="MBD3323754.1"/>
    </source>
</evidence>
<protein>
    <recommendedName>
        <fullName evidence="2">FecR protein domain-containing protein</fullName>
    </recommendedName>
</protein>
<evidence type="ECO:0000259" key="2">
    <source>
        <dbReference type="Pfam" id="PF04773"/>
    </source>
</evidence>
<dbReference type="InterPro" id="IPR006860">
    <property type="entry name" value="FecR"/>
</dbReference>
<proteinExistence type="predicted"/>
<gene>
    <name evidence="3" type="ORF">GF339_04165</name>
</gene>
<feature type="region of interest" description="Disordered" evidence="1">
    <location>
        <begin position="249"/>
        <end position="268"/>
    </location>
</feature>
<organism evidence="3 4">
    <name type="scientific">candidate division KSB3 bacterium</name>
    <dbReference type="NCBI Taxonomy" id="2044937"/>
    <lineage>
        <taxon>Bacteria</taxon>
        <taxon>candidate division KSB3</taxon>
    </lineage>
</organism>
<name>A0A9D5JT40_9BACT</name>
<dbReference type="Pfam" id="PF04773">
    <property type="entry name" value="FecR"/>
    <property type="match status" value="1"/>
</dbReference>
<dbReference type="EMBL" id="WJJP01000130">
    <property type="protein sequence ID" value="MBD3323754.1"/>
    <property type="molecule type" value="Genomic_DNA"/>
</dbReference>
<sequence>MYAKTSNVSVATFRYRGLAWLVLFTFLWSLIPLVSFAQGVTATIADLSGTVLVNGEQQGKGAVLMAADMLQTQAGARVVLELADGSLLEIHENTQVQLADLSQTASGGRTSRVKMFWGRIRAMLSPGHQQADSSFEFETPNALVGVKFSQPDVEVRYDAQTQETTAFAITVALVVTNLLTGVQQLIPVGSTGVITAVGIQVISGIATSTAPIEAGTTAAKAAGMSGLTKAAIGVGALAAVGGIAVAAGGGSDGDDNDHSPSGSTSVEDAEMSDFIGQYRVTDPARSYDEWHATIQFFADMSFSYNECINGDCYDGSGRWSFDPNTLVLTMRTDGGAQFSGKISGTIENFVLSGTYADGSPATNIYVRI</sequence>
<dbReference type="AlphaFoldDB" id="A0A9D5JT40"/>
<feature type="domain" description="FecR protein" evidence="2">
    <location>
        <begin position="70"/>
        <end position="160"/>
    </location>
</feature>
<evidence type="ECO:0000313" key="4">
    <source>
        <dbReference type="Proteomes" id="UP000649604"/>
    </source>
</evidence>
<evidence type="ECO:0000256" key="1">
    <source>
        <dbReference type="SAM" id="MobiDB-lite"/>
    </source>
</evidence>